<dbReference type="STRING" id="1437059.A6A05_18780"/>
<feature type="domain" description="Peptidase S1" evidence="3">
    <location>
        <begin position="25"/>
        <end position="268"/>
    </location>
</feature>
<comment type="caution">
    <text evidence="4">The sequence shown here is derived from an EMBL/GenBank/DDBJ whole genome shotgun (WGS) entry which is preliminary data.</text>
</comment>
<dbReference type="Pfam" id="PF00089">
    <property type="entry name" value="Trypsin"/>
    <property type="match status" value="1"/>
</dbReference>
<evidence type="ECO:0000313" key="5">
    <source>
        <dbReference type="Proteomes" id="UP000078543"/>
    </source>
</evidence>
<feature type="signal peptide" evidence="2">
    <location>
        <begin position="1"/>
        <end position="19"/>
    </location>
</feature>
<dbReference type="InterPro" id="IPR009003">
    <property type="entry name" value="Peptidase_S1_PA"/>
</dbReference>
<keyword evidence="1 2" id="KW-0732">Signal</keyword>
<organism evidence="4 5">
    <name type="scientific">Magnetospirillum moscoviense</name>
    <dbReference type="NCBI Taxonomy" id="1437059"/>
    <lineage>
        <taxon>Bacteria</taxon>
        <taxon>Pseudomonadati</taxon>
        <taxon>Pseudomonadota</taxon>
        <taxon>Alphaproteobacteria</taxon>
        <taxon>Rhodospirillales</taxon>
        <taxon>Rhodospirillaceae</taxon>
        <taxon>Magnetospirillum</taxon>
    </lineage>
</organism>
<name>A0A178N169_9PROT</name>
<keyword evidence="5" id="KW-1185">Reference proteome</keyword>
<reference evidence="4 5" key="1">
    <citation type="submission" date="2016-04" db="EMBL/GenBank/DDBJ databases">
        <title>Draft genome sequence of freshwater magnetotactic bacteria Magnetospirillum marisnigri SP-1 and Magnetospirillum moscoviense BB-1.</title>
        <authorList>
            <person name="Koziaeva V."/>
            <person name="Dziuba M.V."/>
            <person name="Ivanov T.M."/>
            <person name="Kuznetsov B."/>
            <person name="Grouzdev D.S."/>
        </authorList>
    </citation>
    <scope>NUCLEOTIDE SEQUENCE [LARGE SCALE GENOMIC DNA]</scope>
    <source>
        <strain evidence="4 5">BB-1</strain>
    </source>
</reference>
<accession>A0A178N169</accession>
<dbReference type="AlphaFoldDB" id="A0A178N169"/>
<evidence type="ECO:0000259" key="3">
    <source>
        <dbReference type="PROSITE" id="PS50240"/>
    </source>
</evidence>
<dbReference type="InterPro" id="IPR001314">
    <property type="entry name" value="Peptidase_S1A"/>
</dbReference>
<evidence type="ECO:0000256" key="2">
    <source>
        <dbReference type="SAM" id="SignalP"/>
    </source>
</evidence>
<dbReference type="RefSeq" id="WP_082910606.1">
    <property type="nucleotide sequence ID" value="NZ_LWQU01000023.1"/>
</dbReference>
<dbReference type="InterPro" id="IPR018114">
    <property type="entry name" value="TRYPSIN_HIS"/>
</dbReference>
<evidence type="ECO:0000313" key="4">
    <source>
        <dbReference type="EMBL" id="OAN65186.1"/>
    </source>
</evidence>
<dbReference type="PRINTS" id="PR00722">
    <property type="entry name" value="CHYMOTRYPSIN"/>
</dbReference>
<dbReference type="InterPro" id="IPR001254">
    <property type="entry name" value="Trypsin_dom"/>
</dbReference>
<gene>
    <name evidence="4" type="ORF">A6A05_18780</name>
</gene>
<evidence type="ECO:0000256" key="1">
    <source>
        <dbReference type="ARBA" id="ARBA00022729"/>
    </source>
</evidence>
<dbReference type="Proteomes" id="UP000078543">
    <property type="component" value="Unassembled WGS sequence"/>
</dbReference>
<dbReference type="EMBL" id="LWQU01000023">
    <property type="protein sequence ID" value="OAN65186.1"/>
    <property type="molecule type" value="Genomic_DNA"/>
</dbReference>
<dbReference type="PANTHER" id="PTHR15462">
    <property type="entry name" value="SERINE PROTEASE"/>
    <property type="match status" value="1"/>
</dbReference>
<dbReference type="PROSITE" id="PS50240">
    <property type="entry name" value="TRYPSIN_DOM"/>
    <property type="match status" value="1"/>
</dbReference>
<feature type="chain" id="PRO_5008092462" description="Peptidase S1 domain-containing protein" evidence="2">
    <location>
        <begin position="20"/>
        <end position="268"/>
    </location>
</feature>
<dbReference type="PANTHER" id="PTHR15462:SF8">
    <property type="entry name" value="SERINE PROTEASE"/>
    <property type="match status" value="1"/>
</dbReference>
<dbReference type="SUPFAM" id="SSF50494">
    <property type="entry name" value="Trypsin-like serine proteases"/>
    <property type="match status" value="1"/>
</dbReference>
<dbReference type="GO" id="GO:0004252">
    <property type="term" value="F:serine-type endopeptidase activity"/>
    <property type="evidence" value="ECO:0007669"/>
    <property type="project" value="InterPro"/>
</dbReference>
<proteinExistence type="predicted"/>
<dbReference type="GO" id="GO:0006508">
    <property type="term" value="P:proteolysis"/>
    <property type="evidence" value="ECO:0007669"/>
    <property type="project" value="InterPro"/>
</dbReference>
<dbReference type="OrthoDB" id="267336at2"/>
<sequence length="268" mass="26908">MMTRLGALAVLIAALPAAAQGLKGIKGADDRVEVAANQYPWSAVARLNNGKGGHCSAILVGPALAVTAAHCLWNKSTLRPMPPSSLHVVAGYARGAYLGATRVVATSIASGWQFGQPYSPALAAHDWAVLTLAEPLGDIAGWVAIGEAAAAVDSLVAVGYGQDKAHIPAAHIGCAVVGRMGAGLLTHDCDAVHGDSGAPVLVWRAGQPTLAAIHVGTFTFEGGRVLGGAVPSASFATEARRLGAPANGKAGQASTALAPDIAARVTKP</sequence>
<dbReference type="InterPro" id="IPR050966">
    <property type="entry name" value="Glutamyl_endopeptidase"/>
</dbReference>
<dbReference type="InterPro" id="IPR043504">
    <property type="entry name" value="Peptidase_S1_PA_chymotrypsin"/>
</dbReference>
<dbReference type="PROSITE" id="PS00134">
    <property type="entry name" value="TRYPSIN_HIS"/>
    <property type="match status" value="1"/>
</dbReference>
<dbReference type="SMART" id="SM00020">
    <property type="entry name" value="Tryp_SPc"/>
    <property type="match status" value="1"/>
</dbReference>
<protein>
    <recommendedName>
        <fullName evidence="3">Peptidase S1 domain-containing protein</fullName>
    </recommendedName>
</protein>
<dbReference type="Gene3D" id="2.40.10.10">
    <property type="entry name" value="Trypsin-like serine proteases"/>
    <property type="match status" value="2"/>
</dbReference>